<protein>
    <submittedName>
        <fullName evidence="1">Catalase C</fullName>
        <ecNumber evidence="1">1.11.1.6</ecNumber>
    </submittedName>
</protein>
<dbReference type="InterPro" id="IPR029062">
    <property type="entry name" value="Class_I_gatase-like"/>
</dbReference>
<sequence>MKGFMQDIENIAATDAGATVKFIAPKVGDAKFADGTMLAVDGQLAGNPSVFFDAVAVILSDEGSIALSMESAAVDFVGDGFGHLQTIAIDRGDPSFLKTANVWPDAGVFGSKGMGLLIAAAKTRQ</sequence>
<organism evidence="1">
    <name type="scientific">mine drainage metagenome</name>
    <dbReference type="NCBI Taxonomy" id="410659"/>
    <lineage>
        <taxon>unclassified sequences</taxon>
        <taxon>metagenomes</taxon>
        <taxon>ecological metagenomes</taxon>
    </lineage>
</organism>
<proteinExistence type="predicted"/>
<dbReference type="SUPFAM" id="SSF52317">
    <property type="entry name" value="Class I glutamine amidotransferase-like"/>
    <property type="match status" value="1"/>
</dbReference>
<dbReference type="EMBL" id="MLJW01004990">
    <property type="protein sequence ID" value="OIQ68974.1"/>
    <property type="molecule type" value="Genomic_DNA"/>
</dbReference>
<gene>
    <name evidence="1" type="primary">katE_2</name>
    <name evidence="1" type="ORF">GALL_494280</name>
</gene>
<keyword evidence="1" id="KW-0560">Oxidoreductase</keyword>
<accession>A0A1J5PCC7</accession>
<keyword evidence="1" id="KW-0575">Peroxidase</keyword>
<reference evidence="1" key="1">
    <citation type="submission" date="2016-10" db="EMBL/GenBank/DDBJ databases">
        <title>Sequence of Gallionella enrichment culture.</title>
        <authorList>
            <person name="Poehlein A."/>
            <person name="Muehling M."/>
            <person name="Daniel R."/>
        </authorList>
    </citation>
    <scope>NUCLEOTIDE SEQUENCE</scope>
</reference>
<comment type="caution">
    <text evidence="1">The sequence shown here is derived from an EMBL/GenBank/DDBJ whole genome shotgun (WGS) entry which is preliminary data.</text>
</comment>
<dbReference type="AlphaFoldDB" id="A0A1J5PCC7"/>
<dbReference type="Gene3D" id="3.40.50.880">
    <property type="match status" value="1"/>
</dbReference>
<name>A0A1J5PCC7_9ZZZZ</name>
<evidence type="ECO:0000313" key="1">
    <source>
        <dbReference type="EMBL" id="OIQ68974.1"/>
    </source>
</evidence>
<dbReference type="EC" id="1.11.1.6" evidence="1"/>
<dbReference type="GO" id="GO:0004096">
    <property type="term" value="F:catalase activity"/>
    <property type="evidence" value="ECO:0007669"/>
    <property type="project" value="UniProtKB-EC"/>
</dbReference>